<dbReference type="SUPFAM" id="SSF51735">
    <property type="entry name" value="NAD(P)-binding Rossmann-fold domains"/>
    <property type="match status" value="1"/>
</dbReference>
<evidence type="ECO:0000313" key="4">
    <source>
        <dbReference type="Proteomes" id="UP000503339"/>
    </source>
</evidence>
<dbReference type="SUPFAM" id="SSF55347">
    <property type="entry name" value="Glyceraldehyde-3-phosphate dehydrogenase-like, C-terminal domain"/>
    <property type="match status" value="1"/>
</dbReference>
<dbReference type="RefSeq" id="WP_064990948.1">
    <property type="nucleotide sequence ID" value="NZ_CP033361.1"/>
</dbReference>
<dbReference type="AlphaFoldDB" id="A0A6M7UGU0"/>
<dbReference type="GO" id="GO:0000166">
    <property type="term" value="F:nucleotide binding"/>
    <property type="evidence" value="ECO:0007669"/>
    <property type="project" value="InterPro"/>
</dbReference>
<feature type="domain" description="GFO/IDH/MocA-like oxidoreductase" evidence="2">
    <location>
        <begin position="141"/>
        <end position="232"/>
    </location>
</feature>
<dbReference type="Gene3D" id="3.40.50.720">
    <property type="entry name" value="NAD(P)-binding Rossmann-like Domain"/>
    <property type="match status" value="1"/>
</dbReference>
<gene>
    <name evidence="3" type="ORF">EB233_04575</name>
</gene>
<dbReference type="InterPro" id="IPR055170">
    <property type="entry name" value="GFO_IDH_MocA-like_dom"/>
</dbReference>
<evidence type="ECO:0000313" key="3">
    <source>
        <dbReference type="EMBL" id="QKC74907.1"/>
    </source>
</evidence>
<accession>A0A6M7UGU0</accession>
<dbReference type="Pfam" id="PF22725">
    <property type="entry name" value="GFO_IDH_MocA_C3"/>
    <property type="match status" value="1"/>
</dbReference>
<organism evidence="3 4">
    <name type="scientific">Mesorhizobium erdmanii</name>
    <dbReference type="NCBI Taxonomy" id="1777866"/>
    <lineage>
        <taxon>Bacteria</taxon>
        <taxon>Pseudomonadati</taxon>
        <taxon>Pseudomonadota</taxon>
        <taxon>Alphaproteobacteria</taxon>
        <taxon>Hyphomicrobiales</taxon>
        <taxon>Phyllobacteriaceae</taxon>
        <taxon>Mesorhizobium</taxon>
    </lineage>
</organism>
<name>A0A6M7UGU0_9HYPH</name>
<reference evidence="3 4" key="1">
    <citation type="submission" date="2018-10" db="EMBL/GenBank/DDBJ databases">
        <authorList>
            <person name="Perry B.J."/>
            <person name="Sullivan J.T."/>
            <person name="Murphy R.J.T."/>
            <person name="Ramsay J.P."/>
            <person name="Ronson C.W."/>
        </authorList>
    </citation>
    <scope>NUCLEOTIDE SEQUENCE [LARGE SCALE GENOMIC DNA]</scope>
    <source>
        <strain evidence="3 4">NZP2014</strain>
    </source>
</reference>
<evidence type="ECO:0000259" key="1">
    <source>
        <dbReference type="Pfam" id="PF01408"/>
    </source>
</evidence>
<keyword evidence="4" id="KW-1185">Reference proteome</keyword>
<dbReference type="InterPro" id="IPR000683">
    <property type="entry name" value="Gfo/Idh/MocA-like_OxRdtase_N"/>
</dbReference>
<dbReference type="PANTHER" id="PTHR43377">
    <property type="entry name" value="BILIVERDIN REDUCTASE A"/>
    <property type="match status" value="1"/>
</dbReference>
<dbReference type="InterPro" id="IPR051450">
    <property type="entry name" value="Gfo/Idh/MocA_Oxidoreductases"/>
</dbReference>
<proteinExistence type="predicted"/>
<protein>
    <submittedName>
        <fullName evidence="3">Gfo/Idh/MocA family oxidoreductase</fullName>
    </submittedName>
</protein>
<dbReference type="InterPro" id="IPR036291">
    <property type="entry name" value="NAD(P)-bd_dom_sf"/>
</dbReference>
<dbReference type="KEGG" id="merd:EB233_04575"/>
<dbReference type="Proteomes" id="UP000503339">
    <property type="component" value="Chromosome"/>
</dbReference>
<sequence>MADKVKVLVVGLGNMGASHASAYHRSEGFQIVGIMSRSIKSNTKIPAELAGYPLYEDFDLALKETRPDAVSINSWPNTHAEYALKAIAANCHVFMEKPLATNIEDAEKVVAAARAKNRKLVLGYILRVHPSWIKFIEVGKTLGKPLVMRLNLNQQSSGSAWHWHKNLIDSLIPIVDCGVHYVDVMCQLTGARPVRVHGIGAKLWAEADKQNYGHLHVTFDDGSVGWYEAGWGPMMSETAYFVKDVVGPKGAVSIVAGQAASTASDAEVSNSADIDRHTKTDALKIHYAQVDGDKNFSKPDEIVSMEDEPGHQELCDREQAFFLRAIREDLDLTEQMDAAVNSLRIVLAAEQSIELGRTVELA</sequence>
<evidence type="ECO:0000259" key="2">
    <source>
        <dbReference type="Pfam" id="PF22725"/>
    </source>
</evidence>
<dbReference type="Pfam" id="PF01408">
    <property type="entry name" value="GFO_IDH_MocA"/>
    <property type="match status" value="1"/>
</dbReference>
<feature type="domain" description="Gfo/Idh/MocA-like oxidoreductase N-terminal" evidence="1">
    <location>
        <begin position="5"/>
        <end position="124"/>
    </location>
</feature>
<dbReference type="EMBL" id="CP033361">
    <property type="protein sequence ID" value="QKC74907.1"/>
    <property type="molecule type" value="Genomic_DNA"/>
</dbReference>
<dbReference type="Gene3D" id="3.30.360.10">
    <property type="entry name" value="Dihydrodipicolinate Reductase, domain 2"/>
    <property type="match status" value="1"/>
</dbReference>
<dbReference type="PANTHER" id="PTHR43377:SF1">
    <property type="entry name" value="BILIVERDIN REDUCTASE A"/>
    <property type="match status" value="1"/>
</dbReference>